<sequence length="663" mass="73054">MKEVGCFKAIDMDISGYTLLSDGKLYKTFPDIPTFPSAREKCYADGATLSSPYPTNVWAMLAAFVPINDSIPIGIHALNRSNGDWATMDVCRKTSVWLQASTGKLYRFITRNFTRQMDAERACNMVGGTLANMFSREIFTATHGIRMAAYGRNFYIAGSDQDQEGIWVLPDAIDMEFSGYTLLSDGKLYKTFPGTATITVSRAKCTADGATLSLPYPTNVWSMLAAFMPTSNQLPIGIYATNRSNGDWATIDAGLRGALVGHSPSGPSFSFNSAISSSRCLYMNLSKRFLSWGLAFFNFLTNVSFCFLFMWMMGLGSNSRASLPPLAPQGLAGSSVVVAALDMNISGYTLLSDGKLYKSYMNVGTIADTRNKCTNDGATLSSPYPNNVWTTLASFMPNTVQMPIGIYATNRPMGEWTTIDGHTFNSNFQILDPNQHWGSNLPNDSTSTCVIMNYALGGMTWDDVSCALANNRTTSAVCRKTSAWIKATTGKSYRFITRNFTSQMSAEWACNKVGGTLANMFSKAVYTATEGIRMRAYGKTVYIAGSDQIQEDKWLLPDGTIVDATLKATDINQPWKSGEPKGKTEENCAGLTYYFLKFLEVKSGETSLTKELRFTSSDPFSGSYFEPQPCQTHLDSLPWELVLNHNQAKHATLRQTIKQKQYK</sequence>
<dbReference type="EMBL" id="OA882100">
    <property type="protein sequence ID" value="CAD7272776.1"/>
    <property type="molecule type" value="Genomic_DNA"/>
</dbReference>
<dbReference type="PANTHER" id="PTHR22799">
    <property type="entry name" value="TETRANECTIN-RELATED"/>
    <property type="match status" value="1"/>
</dbReference>
<proteinExistence type="predicted"/>
<dbReference type="InterPro" id="IPR016187">
    <property type="entry name" value="CTDL_fold"/>
</dbReference>
<dbReference type="InterPro" id="IPR051663">
    <property type="entry name" value="CLec_Tetranectin-domain"/>
</dbReference>
<dbReference type="OrthoDB" id="6092615at2759"/>
<name>A0A7R9BCR3_9CRUS</name>
<keyword evidence="1" id="KW-0430">Lectin</keyword>
<dbReference type="Gene3D" id="3.10.100.10">
    <property type="entry name" value="Mannose-Binding Protein A, subunit A"/>
    <property type="match status" value="2"/>
</dbReference>
<feature type="domain" description="C-type lectin" evidence="3">
    <location>
        <begin position="344"/>
        <end position="479"/>
    </location>
</feature>
<dbReference type="Proteomes" id="UP000678499">
    <property type="component" value="Unassembled WGS sequence"/>
</dbReference>
<keyword evidence="5" id="KW-1185">Reference proteome</keyword>
<dbReference type="AlphaFoldDB" id="A0A7R9BCR3"/>
<dbReference type="PANTHER" id="PTHR22799:SF6">
    <property type="entry name" value="C-TYPE LECTIN DOMAIN FAMILY 4 MEMBER M-LIKE"/>
    <property type="match status" value="1"/>
</dbReference>
<dbReference type="SUPFAM" id="SSF56436">
    <property type="entry name" value="C-type lectin-like"/>
    <property type="match status" value="4"/>
</dbReference>
<dbReference type="SMART" id="SM00034">
    <property type="entry name" value="CLECT"/>
    <property type="match status" value="2"/>
</dbReference>
<protein>
    <recommendedName>
        <fullName evidence="3">C-type lectin domain-containing protein</fullName>
    </recommendedName>
</protein>
<feature type="transmembrane region" description="Helical" evidence="2">
    <location>
        <begin position="289"/>
        <end position="311"/>
    </location>
</feature>
<keyword evidence="2" id="KW-0812">Transmembrane</keyword>
<accession>A0A7R9BCR3</accession>
<dbReference type="InterPro" id="IPR016186">
    <property type="entry name" value="C-type_lectin-like/link_sf"/>
</dbReference>
<evidence type="ECO:0000313" key="4">
    <source>
        <dbReference type="EMBL" id="CAD7272776.1"/>
    </source>
</evidence>
<evidence type="ECO:0000256" key="1">
    <source>
        <dbReference type="ARBA" id="ARBA00022734"/>
    </source>
</evidence>
<keyword evidence="2" id="KW-0472">Membrane</keyword>
<reference evidence="4" key="1">
    <citation type="submission" date="2020-11" db="EMBL/GenBank/DDBJ databases">
        <authorList>
            <person name="Tran Van P."/>
        </authorList>
    </citation>
    <scope>NUCLEOTIDE SEQUENCE</scope>
</reference>
<feature type="domain" description="C-type lectin" evidence="3">
    <location>
        <begin position="480"/>
        <end position="617"/>
    </location>
</feature>
<evidence type="ECO:0000313" key="5">
    <source>
        <dbReference type="Proteomes" id="UP000678499"/>
    </source>
</evidence>
<evidence type="ECO:0000256" key="2">
    <source>
        <dbReference type="SAM" id="Phobius"/>
    </source>
</evidence>
<dbReference type="GO" id="GO:0030246">
    <property type="term" value="F:carbohydrate binding"/>
    <property type="evidence" value="ECO:0007669"/>
    <property type="project" value="UniProtKB-KW"/>
</dbReference>
<keyword evidence="2" id="KW-1133">Transmembrane helix</keyword>
<organism evidence="4">
    <name type="scientific">Notodromas monacha</name>
    <dbReference type="NCBI Taxonomy" id="399045"/>
    <lineage>
        <taxon>Eukaryota</taxon>
        <taxon>Metazoa</taxon>
        <taxon>Ecdysozoa</taxon>
        <taxon>Arthropoda</taxon>
        <taxon>Crustacea</taxon>
        <taxon>Oligostraca</taxon>
        <taxon>Ostracoda</taxon>
        <taxon>Podocopa</taxon>
        <taxon>Podocopida</taxon>
        <taxon>Cypridocopina</taxon>
        <taxon>Cypridoidea</taxon>
        <taxon>Cyprididae</taxon>
        <taxon>Notodromas</taxon>
    </lineage>
</organism>
<dbReference type="InterPro" id="IPR001304">
    <property type="entry name" value="C-type_lectin-like"/>
</dbReference>
<gene>
    <name evidence="4" type="ORF">NMOB1V02_LOCUS698</name>
</gene>
<dbReference type="EMBL" id="CAJPEX010000063">
    <property type="protein sequence ID" value="CAG0912928.1"/>
    <property type="molecule type" value="Genomic_DNA"/>
</dbReference>
<dbReference type="CDD" id="cd00037">
    <property type="entry name" value="CLECT"/>
    <property type="match status" value="3"/>
</dbReference>
<evidence type="ECO:0000259" key="3">
    <source>
        <dbReference type="SMART" id="SM00034"/>
    </source>
</evidence>